<dbReference type="EMBL" id="CP002355">
    <property type="protein sequence ID" value="ADR34115.1"/>
    <property type="molecule type" value="Genomic_DNA"/>
</dbReference>
<dbReference type="SUPFAM" id="SSF52833">
    <property type="entry name" value="Thioredoxin-like"/>
    <property type="match status" value="1"/>
</dbReference>
<dbReference type="InterPro" id="IPR036249">
    <property type="entry name" value="Thioredoxin-like_sf"/>
</dbReference>
<dbReference type="STRING" id="709032.Sulku_1453"/>
<dbReference type="InterPro" id="IPR003782">
    <property type="entry name" value="SCO1/SenC"/>
</dbReference>
<comment type="similarity">
    <text evidence="1">Belongs to the SCO1/2 family.</text>
</comment>
<keyword evidence="6" id="KW-1185">Reference proteome</keyword>
<keyword evidence="2" id="KW-0186">Copper</keyword>
<dbReference type="Gene3D" id="3.40.30.10">
    <property type="entry name" value="Glutaredoxin"/>
    <property type="match status" value="1"/>
</dbReference>
<dbReference type="KEGG" id="sku:Sulku_1453"/>
<evidence type="ECO:0000256" key="2">
    <source>
        <dbReference type="PIRSR" id="PIRSR603782-1"/>
    </source>
</evidence>
<dbReference type="PANTHER" id="PTHR12151">
    <property type="entry name" value="ELECTRON TRANSPORT PROTIN SCO1/SENC FAMILY MEMBER"/>
    <property type="match status" value="1"/>
</dbReference>
<dbReference type="AlphaFoldDB" id="E4TZA0"/>
<evidence type="ECO:0000256" key="3">
    <source>
        <dbReference type="PIRSR" id="PIRSR603782-2"/>
    </source>
</evidence>
<dbReference type="OrthoDB" id="9790194at2"/>
<feature type="binding site" evidence="2">
    <location>
        <position position="67"/>
    </location>
    <ligand>
        <name>Cu cation</name>
        <dbReference type="ChEBI" id="CHEBI:23378"/>
    </ligand>
</feature>
<dbReference type="PANTHER" id="PTHR12151:SF25">
    <property type="entry name" value="LINALOOL DEHYDRATASE_ISOMERASE DOMAIN-CONTAINING PROTEIN"/>
    <property type="match status" value="1"/>
</dbReference>
<dbReference type="Proteomes" id="UP000008721">
    <property type="component" value="Chromosome"/>
</dbReference>
<evidence type="ECO:0000256" key="4">
    <source>
        <dbReference type="SAM" id="Phobius"/>
    </source>
</evidence>
<proteinExistence type="inferred from homology"/>
<protein>
    <submittedName>
        <fullName evidence="5">Electron transport protein SCO1/SenC</fullName>
    </submittedName>
</protein>
<feature type="binding site" evidence="2">
    <location>
        <position position="150"/>
    </location>
    <ligand>
        <name>Cu cation</name>
        <dbReference type="ChEBI" id="CHEBI:23378"/>
    </ligand>
</feature>
<evidence type="ECO:0000256" key="1">
    <source>
        <dbReference type="ARBA" id="ARBA00010996"/>
    </source>
</evidence>
<feature type="transmembrane region" description="Helical" evidence="4">
    <location>
        <begin position="6"/>
        <end position="29"/>
    </location>
</feature>
<dbReference type="GO" id="GO:0046872">
    <property type="term" value="F:metal ion binding"/>
    <property type="evidence" value="ECO:0007669"/>
    <property type="project" value="UniProtKB-KW"/>
</dbReference>
<keyword evidence="3" id="KW-1015">Disulfide bond</keyword>
<evidence type="ECO:0000313" key="6">
    <source>
        <dbReference type="Proteomes" id="UP000008721"/>
    </source>
</evidence>
<keyword evidence="2" id="KW-0479">Metal-binding</keyword>
<evidence type="ECO:0000313" key="5">
    <source>
        <dbReference type="EMBL" id="ADR34115.1"/>
    </source>
</evidence>
<feature type="binding site" evidence="2">
    <location>
        <position position="63"/>
    </location>
    <ligand>
        <name>Cu cation</name>
        <dbReference type="ChEBI" id="CHEBI:23378"/>
    </ligand>
</feature>
<keyword evidence="4" id="KW-0812">Transmembrane</keyword>
<dbReference type="RefSeq" id="WP_013460312.1">
    <property type="nucleotide sequence ID" value="NC_014762.1"/>
</dbReference>
<reference evidence="5 6" key="1">
    <citation type="journal article" date="2012" name="Stand. Genomic Sci.">
        <title>Complete genome sequence of the sulfur compounds oxidizing chemolithoautotroph Sulfuricurvum kujiense type strain (YK-1(T)).</title>
        <authorList>
            <person name="Han C."/>
            <person name="Kotsyurbenko O."/>
            <person name="Chertkov O."/>
            <person name="Held B."/>
            <person name="Lapidus A."/>
            <person name="Nolan M."/>
            <person name="Lucas S."/>
            <person name="Hammon N."/>
            <person name="Deshpande S."/>
            <person name="Cheng J.F."/>
            <person name="Tapia R."/>
            <person name="Goodwin L.A."/>
            <person name="Pitluck S."/>
            <person name="Liolios K."/>
            <person name="Pagani I."/>
            <person name="Ivanova N."/>
            <person name="Mavromatis K."/>
            <person name="Mikhailova N."/>
            <person name="Pati A."/>
            <person name="Chen A."/>
            <person name="Palaniappan K."/>
            <person name="Land M."/>
            <person name="Hauser L."/>
            <person name="Chang Y.J."/>
            <person name="Jeffries C.D."/>
            <person name="Brambilla E.M."/>
            <person name="Rohde M."/>
            <person name="Spring S."/>
            <person name="Sikorski J."/>
            <person name="Goker M."/>
            <person name="Woyke T."/>
            <person name="Bristow J."/>
            <person name="Eisen J.A."/>
            <person name="Markowitz V."/>
            <person name="Hugenholtz P."/>
            <person name="Kyrpides N.C."/>
            <person name="Klenk H.P."/>
            <person name="Detter J.C."/>
        </authorList>
    </citation>
    <scope>NUCLEOTIDE SEQUENCE [LARGE SCALE GENOMIC DNA]</scope>
    <source>
        <strain evidence="6">ATCC BAA-921 / DSM 16994 / JCM 11577 / YK-1</strain>
    </source>
</reference>
<keyword evidence="4" id="KW-0472">Membrane</keyword>
<organism evidence="5 6">
    <name type="scientific">Sulfuricurvum kujiense (strain ATCC BAA-921 / DSM 16994 / JCM 11577 / YK-1)</name>
    <dbReference type="NCBI Taxonomy" id="709032"/>
    <lineage>
        <taxon>Bacteria</taxon>
        <taxon>Pseudomonadati</taxon>
        <taxon>Campylobacterota</taxon>
        <taxon>Epsilonproteobacteria</taxon>
        <taxon>Campylobacterales</taxon>
        <taxon>Sulfurimonadaceae</taxon>
        <taxon>Sulfuricurvum</taxon>
    </lineage>
</organism>
<accession>E4TZA0</accession>
<dbReference type="Pfam" id="PF02630">
    <property type="entry name" value="SCO1-SenC"/>
    <property type="match status" value="1"/>
</dbReference>
<feature type="disulfide bond" description="Redox-active" evidence="3">
    <location>
        <begin position="63"/>
        <end position="67"/>
    </location>
</feature>
<dbReference type="HOGENOM" id="CLU_1406491_0_0_7"/>
<keyword evidence="4" id="KW-1133">Transmembrane helix</keyword>
<name>E4TZA0_SULKY</name>
<dbReference type="eggNOG" id="COG1999">
    <property type="taxonomic scope" value="Bacteria"/>
</dbReference>
<sequence length="193" mass="21969">MTKRIVLSAFFFIVMILVIPAVQTMLFAGHTTGKMVIDKELVAPYLQGSEKEMMLVFFGYVGCVKVCTPILQELDKLYDSKEFAKNKGNVDLMFVNLMPELEPDQPDLFAKSFNPSFKGVYLTQKQLMSLDRELGVYFSKSIGDTAEIDHSDNLYLVKKQKDGTLILKSIYSMHPLKSEMLISDIEKMSKEKK</sequence>
<gene>
    <name evidence="5" type="ordered locus">Sulku_1453</name>
</gene>